<accession>A0A381WTT8</accession>
<dbReference type="InterPro" id="IPR036397">
    <property type="entry name" value="RNaseH_sf"/>
</dbReference>
<keyword evidence="7" id="KW-0378">Hydrolase</keyword>
<protein>
    <submittedName>
        <fullName evidence="12">Uncharacterized protein</fullName>
    </submittedName>
</protein>
<organism evidence="12">
    <name type="scientific">marine metagenome</name>
    <dbReference type="NCBI Taxonomy" id="408172"/>
    <lineage>
        <taxon>unclassified sequences</taxon>
        <taxon>metagenomes</taxon>
        <taxon>ecological metagenomes</taxon>
    </lineage>
</organism>
<dbReference type="Pfam" id="PF02075">
    <property type="entry name" value="RuvC"/>
    <property type="match status" value="1"/>
</dbReference>
<dbReference type="InterPro" id="IPR012337">
    <property type="entry name" value="RNaseH-like_sf"/>
</dbReference>
<name>A0A381WTT8_9ZZZZ</name>
<sequence length="61" mass="6957">MIIFGIDPGSRVTGYGIIETQGNKSTYVGSGVIVTKEKEFHKRLHIIFKEIENLMQEYQPD</sequence>
<proteinExistence type="inferred from homology"/>
<dbReference type="SUPFAM" id="SSF53098">
    <property type="entry name" value="Ribonuclease H-like"/>
    <property type="match status" value="1"/>
</dbReference>
<dbReference type="GO" id="GO:0006281">
    <property type="term" value="P:DNA repair"/>
    <property type="evidence" value="ECO:0007669"/>
    <property type="project" value="UniProtKB-KW"/>
</dbReference>
<keyword evidence="8" id="KW-0460">Magnesium</keyword>
<evidence type="ECO:0000256" key="5">
    <source>
        <dbReference type="ARBA" id="ARBA00022759"/>
    </source>
</evidence>
<keyword evidence="9" id="KW-0238">DNA-binding</keyword>
<evidence type="ECO:0000256" key="4">
    <source>
        <dbReference type="ARBA" id="ARBA00022723"/>
    </source>
</evidence>
<reference evidence="12" key="1">
    <citation type="submission" date="2018-05" db="EMBL/GenBank/DDBJ databases">
        <authorList>
            <person name="Lanie J.A."/>
            <person name="Ng W.-L."/>
            <person name="Kazmierczak K.M."/>
            <person name="Andrzejewski T.M."/>
            <person name="Davidsen T.M."/>
            <person name="Wayne K.J."/>
            <person name="Tettelin H."/>
            <person name="Glass J.I."/>
            <person name="Rusch D."/>
            <person name="Podicherti R."/>
            <person name="Tsui H.-C.T."/>
            <person name="Winkler M.E."/>
        </authorList>
    </citation>
    <scope>NUCLEOTIDE SEQUENCE</scope>
</reference>
<feature type="non-terminal residue" evidence="12">
    <location>
        <position position="61"/>
    </location>
</feature>
<keyword evidence="11" id="KW-0234">DNA repair</keyword>
<comment type="similarity">
    <text evidence="1">Belongs to the RuvC family.</text>
</comment>
<evidence type="ECO:0000256" key="2">
    <source>
        <dbReference type="ARBA" id="ARBA00022490"/>
    </source>
</evidence>
<evidence type="ECO:0000256" key="1">
    <source>
        <dbReference type="ARBA" id="ARBA00009518"/>
    </source>
</evidence>
<evidence type="ECO:0000256" key="3">
    <source>
        <dbReference type="ARBA" id="ARBA00022722"/>
    </source>
</evidence>
<keyword evidence="3" id="KW-0540">Nuclease</keyword>
<dbReference type="GO" id="GO:0003677">
    <property type="term" value="F:DNA binding"/>
    <property type="evidence" value="ECO:0007669"/>
    <property type="project" value="UniProtKB-KW"/>
</dbReference>
<evidence type="ECO:0000313" key="12">
    <source>
        <dbReference type="EMBL" id="SVA55915.1"/>
    </source>
</evidence>
<dbReference type="GO" id="GO:0006310">
    <property type="term" value="P:DNA recombination"/>
    <property type="evidence" value="ECO:0007669"/>
    <property type="project" value="UniProtKB-KW"/>
</dbReference>
<keyword evidence="6" id="KW-0227">DNA damage</keyword>
<dbReference type="GO" id="GO:0016787">
    <property type="term" value="F:hydrolase activity"/>
    <property type="evidence" value="ECO:0007669"/>
    <property type="project" value="UniProtKB-KW"/>
</dbReference>
<dbReference type="GO" id="GO:0046872">
    <property type="term" value="F:metal ion binding"/>
    <property type="evidence" value="ECO:0007669"/>
    <property type="project" value="UniProtKB-KW"/>
</dbReference>
<dbReference type="PANTHER" id="PTHR30194:SF3">
    <property type="entry name" value="CROSSOVER JUNCTION ENDODEOXYRIBONUCLEASE RUVC"/>
    <property type="match status" value="1"/>
</dbReference>
<keyword evidence="2" id="KW-0963">Cytoplasm</keyword>
<evidence type="ECO:0000256" key="7">
    <source>
        <dbReference type="ARBA" id="ARBA00022801"/>
    </source>
</evidence>
<evidence type="ECO:0000256" key="9">
    <source>
        <dbReference type="ARBA" id="ARBA00023125"/>
    </source>
</evidence>
<keyword evidence="5" id="KW-0255">Endonuclease</keyword>
<keyword evidence="4" id="KW-0479">Metal-binding</keyword>
<dbReference type="PANTHER" id="PTHR30194">
    <property type="entry name" value="CROSSOVER JUNCTION ENDODEOXYRIBONUCLEASE RUVC"/>
    <property type="match status" value="1"/>
</dbReference>
<dbReference type="GO" id="GO:0004520">
    <property type="term" value="F:DNA endonuclease activity"/>
    <property type="evidence" value="ECO:0007669"/>
    <property type="project" value="InterPro"/>
</dbReference>
<dbReference type="InterPro" id="IPR002176">
    <property type="entry name" value="X-over_junc_endoDNase_RuvC"/>
</dbReference>
<gene>
    <name evidence="12" type="ORF">METZ01_LOCUS108769</name>
</gene>
<dbReference type="Gene3D" id="3.30.420.10">
    <property type="entry name" value="Ribonuclease H-like superfamily/Ribonuclease H"/>
    <property type="match status" value="1"/>
</dbReference>
<dbReference type="AlphaFoldDB" id="A0A381WTT8"/>
<evidence type="ECO:0000256" key="6">
    <source>
        <dbReference type="ARBA" id="ARBA00022763"/>
    </source>
</evidence>
<evidence type="ECO:0000256" key="8">
    <source>
        <dbReference type="ARBA" id="ARBA00022842"/>
    </source>
</evidence>
<dbReference type="EMBL" id="UINC01012862">
    <property type="protein sequence ID" value="SVA55915.1"/>
    <property type="molecule type" value="Genomic_DNA"/>
</dbReference>
<evidence type="ECO:0000256" key="11">
    <source>
        <dbReference type="ARBA" id="ARBA00023204"/>
    </source>
</evidence>
<evidence type="ECO:0000256" key="10">
    <source>
        <dbReference type="ARBA" id="ARBA00023172"/>
    </source>
</evidence>
<keyword evidence="10" id="KW-0233">DNA recombination</keyword>